<proteinExistence type="predicted"/>
<dbReference type="PANTHER" id="PTHR24224">
    <property type="entry name" value="CARDIOACCELERATORY PEPTIDE RECEPTOR-RELATED"/>
    <property type="match status" value="1"/>
</dbReference>
<dbReference type="InterPro" id="IPR052665">
    <property type="entry name" value="Neuropeptide-GPCR"/>
</dbReference>
<feature type="transmembrane region" description="Helical" evidence="1">
    <location>
        <begin position="7"/>
        <end position="28"/>
    </location>
</feature>
<dbReference type="InterPro" id="IPR019426">
    <property type="entry name" value="7TM_GPCR_serpentine_rcpt_Srv"/>
</dbReference>
<evidence type="ECO:0000313" key="4">
    <source>
        <dbReference type="Proteomes" id="UP001303046"/>
    </source>
</evidence>
<accession>A0ABR1DP93</accession>
<evidence type="ECO:0000256" key="1">
    <source>
        <dbReference type="SAM" id="Phobius"/>
    </source>
</evidence>
<keyword evidence="4" id="KW-1185">Reference proteome</keyword>
<evidence type="ECO:0000256" key="2">
    <source>
        <dbReference type="SAM" id="SignalP"/>
    </source>
</evidence>
<dbReference type="Proteomes" id="UP001303046">
    <property type="component" value="Unassembled WGS sequence"/>
</dbReference>
<organism evidence="3 4">
    <name type="scientific">Necator americanus</name>
    <name type="common">Human hookworm</name>
    <dbReference type="NCBI Taxonomy" id="51031"/>
    <lineage>
        <taxon>Eukaryota</taxon>
        <taxon>Metazoa</taxon>
        <taxon>Ecdysozoa</taxon>
        <taxon>Nematoda</taxon>
        <taxon>Chromadorea</taxon>
        <taxon>Rhabditida</taxon>
        <taxon>Rhabditina</taxon>
        <taxon>Rhabditomorpha</taxon>
        <taxon>Strongyloidea</taxon>
        <taxon>Ancylostomatidae</taxon>
        <taxon>Bunostominae</taxon>
        <taxon>Necator</taxon>
    </lineage>
</organism>
<evidence type="ECO:0000313" key="3">
    <source>
        <dbReference type="EMBL" id="KAK6751785.1"/>
    </source>
</evidence>
<dbReference type="Gene3D" id="1.20.1070.10">
    <property type="entry name" value="Rhodopsin 7-helix transmembrane proteins"/>
    <property type="match status" value="1"/>
</dbReference>
<gene>
    <name evidence="3" type="primary">Necator_chrIV.g16593</name>
    <name evidence="3" type="ORF">RB195_003296</name>
</gene>
<keyword evidence="1" id="KW-0472">Membrane</keyword>
<feature type="chain" id="PRO_5046066692" description="Serpentine receptor class gamma" evidence="2">
    <location>
        <begin position="18"/>
        <end position="187"/>
    </location>
</feature>
<dbReference type="PANTHER" id="PTHR24224:SF17">
    <property type="entry name" value="G-PROTEIN COUPLED RECEPTORS FAMILY 1 PROFILE DOMAIN-CONTAINING PROTEIN"/>
    <property type="match status" value="1"/>
</dbReference>
<keyword evidence="1" id="KW-0812">Transmembrane</keyword>
<feature type="transmembrane region" description="Helical" evidence="1">
    <location>
        <begin position="93"/>
        <end position="112"/>
    </location>
</feature>
<evidence type="ECO:0008006" key="5">
    <source>
        <dbReference type="Google" id="ProtNLM"/>
    </source>
</evidence>
<name>A0ABR1DP93_NECAM</name>
<keyword evidence="1" id="KW-1133">Transmembrane helix</keyword>
<protein>
    <recommendedName>
        <fullName evidence="5">Serpentine receptor class gamma</fullName>
    </recommendedName>
</protein>
<dbReference type="EMBL" id="JAVFWL010000004">
    <property type="protein sequence ID" value="KAK6751785.1"/>
    <property type="molecule type" value="Genomic_DNA"/>
</dbReference>
<keyword evidence="2" id="KW-0732">Signal</keyword>
<feature type="transmembrane region" description="Helical" evidence="1">
    <location>
        <begin position="48"/>
        <end position="72"/>
    </location>
</feature>
<dbReference type="SUPFAM" id="SSF81321">
    <property type="entry name" value="Family A G protein-coupled receptor-like"/>
    <property type="match status" value="1"/>
</dbReference>
<comment type="caution">
    <text evidence="3">The sequence shown here is derived from an EMBL/GenBank/DDBJ whole genome shotgun (WGS) entry which is preliminary data.</text>
</comment>
<dbReference type="Pfam" id="PF10323">
    <property type="entry name" value="7TM_GPCR_Srv"/>
    <property type="match status" value="1"/>
</dbReference>
<sequence>MAEIPVLFFVILHWCIALPMIAPLMTSFNVTYDAKDTMEVLVPPSSLALSNMISMVSVFILFFICVFCYVFVINHILRSRFTTTVTKRHEIRLSIQFAGLMIAFLFVFIYSIGQYVLNEMREIDLLYDWRQLNPIMNGFLSCVQPWMCLFFNKEIRNKLKGIVGCRQKQNEANQGSMFKQSTPLSRR</sequence>
<reference evidence="3 4" key="1">
    <citation type="submission" date="2023-08" db="EMBL/GenBank/DDBJ databases">
        <title>A Necator americanus chromosomal reference genome.</title>
        <authorList>
            <person name="Ilik V."/>
            <person name="Petrzelkova K.J."/>
            <person name="Pardy F."/>
            <person name="Fuh T."/>
            <person name="Niatou-Singa F.S."/>
            <person name="Gouil Q."/>
            <person name="Baker L."/>
            <person name="Ritchie M.E."/>
            <person name="Jex A.R."/>
            <person name="Gazzola D."/>
            <person name="Li H."/>
            <person name="Toshio Fujiwara R."/>
            <person name="Zhan B."/>
            <person name="Aroian R.V."/>
            <person name="Pafco B."/>
            <person name="Schwarz E.M."/>
        </authorList>
    </citation>
    <scope>NUCLEOTIDE SEQUENCE [LARGE SCALE GENOMIC DNA]</scope>
    <source>
        <strain evidence="3 4">Aroian</strain>
        <tissue evidence="3">Whole animal</tissue>
    </source>
</reference>
<feature type="signal peptide" evidence="2">
    <location>
        <begin position="1"/>
        <end position="17"/>
    </location>
</feature>
<feature type="transmembrane region" description="Helical" evidence="1">
    <location>
        <begin position="132"/>
        <end position="151"/>
    </location>
</feature>